<accession>A0A1Y1KMN4</accession>
<dbReference type="EMBL" id="GEZM01078691">
    <property type="protein sequence ID" value="JAV62652.1"/>
    <property type="molecule type" value="Transcribed_RNA"/>
</dbReference>
<evidence type="ECO:0000256" key="1">
    <source>
        <dbReference type="SAM" id="MobiDB-lite"/>
    </source>
</evidence>
<dbReference type="Gene3D" id="2.40.50.140">
    <property type="entry name" value="Nucleic acid-binding proteins"/>
    <property type="match status" value="1"/>
</dbReference>
<reference evidence="2" key="1">
    <citation type="journal article" date="2016" name="Sci. Rep.">
        <title>Molecular characterization of firefly nuptial gifts: a multi-omics approach sheds light on postcopulatory sexual selection.</title>
        <authorList>
            <person name="Al-Wathiqui N."/>
            <person name="Fallon T.R."/>
            <person name="South A."/>
            <person name="Weng J.K."/>
            <person name="Lewis S.M."/>
        </authorList>
    </citation>
    <scope>NUCLEOTIDE SEQUENCE</scope>
</reference>
<dbReference type="InterPro" id="IPR012340">
    <property type="entry name" value="NA-bd_OB-fold"/>
</dbReference>
<dbReference type="SUPFAM" id="SSF50249">
    <property type="entry name" value="Nucleic acid-binding proteins"/>
    <property type="match status" value="1"/>
</dbReference>
<organism evidence="2">
    <name type="scientific">Photinus pyralis</name>
    <name type="common">Common eastern firefly</name>
    <name type="synonym">Lampyris pyralis</name>
    <dbReference type="NCBI Taxonomy" id="7054"/>
    <lineage>
        <taxon>Eukaryota</taxon>
        <taxon>Metazoa</taxon>
        <taxon>Ecdysozoa</taxon>
        <taxon>Arthropoda</taxon>
        <taxon>Hexapoda</taxon>
        <taxon>Insecta</taxon>
        <taxon>Pterygota</taxon>
        <taxon>Neoptera</taxon>
        <taxon>Endopterygota</taxon>
        <taxon>Coleoptera</taxon>
        <taxon>Polyphaga</taxon>
        <taxon>Elateriformia</taxon>
        <taxon>Elateroidea</taxon>
        <taxon>Lampyridae</taxon>
        <taxon>Lampyrinae</taxon>
        <taxon>Photinus</taxon>
    </lineage>
</organism>
<protein>
    <recommendedName>
        <fullName evidence="3">Replication protein A OB domain-containing protein</fullName>
    </recommendedName>
</protein>
<name>A0A1Y1KMN4_PHOPY</name>
<proteinExistence type="predicted"/>
<evidence type="ECO:0000313" key="2">
    <source>
        <dbReference type="EMBL" id="JAV62652.1"/>
    </source>
</evidence>
<dbReference type="AlphaFoldDB" id="A0A1Y1KMN4"/>
<sequence length="280" mass="32013">MDDPVVFTTNEEIDAFQPGDNTIEITAYVDCVEGTKCVGVNKKTLFKFIINNDNGRRIKVLLWEEAAKRYESNISNRQIIHIERALYLPCHPTYYRKENDLLPFEISFTKNTTLIILGTYGTNTSSENEYTFTTIKDCTNVKGTIKLEAYIKVPFEKVTTNYSSFGSGAIVEDIYKLRIHINNFEANPQLLKGTHILVTGEIKKDKYDSIYLHINKMTDIEVMDEKMLSANDLKKGIHTPGKKRLLEETEGESSNANKKLHYERNDSGGMSQLLFNDEDI</sequence>
<evidence type="ECO:0008006" key="3">
    <source>
        <dbReference type="Google" id="ProtNLM"/>
    </source>
</evidence>
<feature type="region of interest" description="Disordered" evidence="1">
    <location>
        <begin position="239"/>
        <end position="270"/>
    </location>
</feature>